<name>A0A6J5F259_9BURK</name>
<dbReference type="Proteomes" id="UP000494329">
    <property type="component" value="Unassembled WGS sequence"/>
</dbReference>
<dbReference type="EMBL" id="CADIKF010000080">
    <property type="protein sequence ID" value="CAB3771395.1"/>
    <property type="molecule type" value="Genomic_DNA"/>
</dbReference>
<organism evidence="2 3">
    <name type="scientific">Paraburkholderia solisilvae</name>
    <dbReference type="NCBI Taxonomy" id="624376"/>
    <lineage>
        <taxon>Bacteria</taxon>
        <taxon>Pseudomonadati</taxon>
        <taxon>Pseudomonadota</taxon>
        <taxon>Betaproteobacteria</taxon>
        <taxon>Burkholderiales</taxon>
        <taxon>Burkholderiaceae</taxon>
        <taxon>Paraburkholderia</taxon>
    </lineage>
</organism>
<feature type="compositionally biased region" description="Low complexity" evidence="1">
    <location>
        <begin position="363"/>
        <end position="380"/>
    </location>
</feature>
<feature type="compositionally biased region" description="Basic and acidic residues" evidence="1">
    <location>
        <begin position="32"/>
        <end position="45"/>
    </location>
</feature>
<evidence type="ECO:0000313" key="2">
    <source>
        <dbReference type="EMBL" id="CAB3771395.1"/>
    </source>
</evidence>
<reference evidence="2 3" key="1">
    <citation type="submission" date="2020-04" db="EMBL/GenBank/DDBJ databases">
        <authorList>
            <person name="De Canck E."/>
        </authorList>
    </citation>
    <scope>NUCLEOTIDE SEQUENCE [LARGE SCALE GENOMIC DNA]</scope>
    <source>
        <strain evidence="2 3">LMG 29739</strain>
    </source>
</reference>
<feature type="compositionally biased region" description="Pro residues" evidence="1">
    <location>
        <begin position="1"/>
        <end position="16"/>
    </location>
</feature>
<accession>A0A6J5F259</accession>
<keyword evidence="3" id="KW-1185">Reference proteome</keyword>
<evidence type="ECO:0000256" key="1">
    <source>
        <dbReference type="SAM" id="MobiDB-lite"/>
    </source>
</evidence>
<sequence>MVLPPIRPRPPGPPPDVRNEPPSARASAPAETPRRDEFVRRERASPDVQAAPVRTGRRTSGAANPSAWAGIYALRPQPDEYISTSERHVFVERGSGQTVVFHQGEAFTVSRDPHDGNLCLAMPQRDAPRGPRIRLNARDEWEIDVGARRQPAAGDASDAAQPPGSDDASNAAQRRPTRVEPADRVAEHLLRFPRHAPDLIAGKLGVTREQSRRIAADVEAATRAWRELQQARVQIRPSVIVGPLTERERQYVLKWNSALSSRNLAHIMVAPVEVIDSFLDKTQGAVRARPSVQNAPEPLILRQAFAEWLAITDADLADGRRTPRLSISDAAAAFVEQWSDRLSKRNLAIMMASCGAAPDAAPLPAEQAAANQPAVPQAGPSGHQQPLDDAQRAQVIELNNRGLSPSTIAAYVGKPRATVEAFLLERSR</sequence>
<feature type="region of interest" description="Disordered" evidence="1">
    <location>
        <begin position="150"/>
        <end position="180"/>
    </location>
</feature>
<proteinExistence type="predicted"/>
<gene>
    <name evidence="2" type="ORF">LMG29739_06023</name>
</gene>
<feature type="region of interest" description="Disordered" evidence="1">
    <location>
        <begin position="363"/>
        <end position="391"/>
    </location>
</feature>
<feature type="compositionally biased region" description="Low complexity" evidence="1">
    <location>
        <begin position="20"/>
        <end position="31"/>
    </location>
</feature>
<feature type="region of interest" description="Disordered" evidence="1">
    <location>
        <begin position="1"/>
        <end position="67"/>
    </location>
</feature>
<protein>
    <submittedName>
        <fullName evidence="2">Uncharacterized protein</fullName>
    </submittedName>
</protein>
<evidence type="ECO:0000313" key="3">
    <source>
        <dbReference type="Proteomes" id="UP000494329"/>
    </source>
</evidence>
<dbReference type="AlphaFoldDB" id="A0A6J5F259"/>